<evidence type="ECO:0000313" key="3">
    <source>
        <dbReference type="Proteomes" id="UP000799428"/>
    </source>
</evidence>
<dbReference type="OrthoDB" id="3799393at2759"/>
<dbReference type="AlphaFoldDB" id="A0A6G1KAP3"/>
<reference evidence="2" key="1">
    <citation type="journal article" date="2020" name="Stud. Mycol.">
        <title>101 Dothideomycetes genomes: a test case for predicting lifestyles and emergence of pathogens.</title>
        <authorList>
            <person name="Haridas S."/>
            <person name="Albert R."/>
            <person name="Binder M."/>
            <person name="Bloem J."/>
            <person name="Labutti K."/>
            <person name="Salamov A."/>
            <person name="Andreopoulos B."/>
            <person name="Baker S."/>
            <person name="Barry K."/>
            <person name="Bills G."/>
            <person name="Bluhm B."/>
            <person name="Cannon C."/>
            <person name="Castanera R."/>
            <person name="Culley D."/>
            <person name="Daum C."/>
            <person name="Ezra D."/>
            <person name="Gonzalez J."/>
            <person name="Henrissat B."/>
            <person name="Kuo A."/>
            <person name="Liang C."/>
            <person name="Lipzen A."/>
            <person name="Lutzoni F."/>
            <person name="Magnuson J."/>
            <person name="Mondo S."/>
            <person name="Nolan M."/>
            <person name="Ohm R."/>
            <person name="Pangilinan J."/>
            <person name="Park H.-J."/>
            <person name="Ramirez L."/>
            <person name="Alfaro M."/>
            <person name="Sun H."/>
            <person name="Tritt A."/>
            <person name="Yoshinaga Y."/>
            <person name="Zwiers L.-H."/>
            <person name="Turgeon B."/>
            <person name="Goodwin S."/>
            <person name="Spatafora J."/>
            <person name="Crous P."/>
            <person name="Grigoriev I."/>
        </authorList>
    </citation>
    <scope>NUCLEOTIDE SEQUENCE</scope>
    <source>
        <strain evidence="2">CBS 279.74</strain>
    </source>
</reference>
<evidence type="ECO:0000313" key="2">
    <source>
        <dbReference type="EMBL" id="KAF2709946.1"/>
    </source>
</evidence>
<feature type="compositionally biased region" description="Polar residues" evidence="1">
    <location>
        <begin position="101"/>
        <end position="125"/>
    </location>
</feature>
<sequence>MNSTHMRCTCGKLFRSEKALEQHKHASRVHRDVANVLGGSEHNNISSIPASPQHVLGLPASGSVVSTSAPISEGLKSGGAAIGDSAENSRAAIKKRAVKSQPKSPHTSANSTRKTPIDLQQVSGSPATKASSSFILGVEHISISCCGRNFKTENAMQQHKRDSRAHPKVHGGGYKKESYRVYERYYSSSHGCGGIYKGEKGDDFGLCDKDCGWCGHSMPKRAENVLEHSNSKAYAHVAITSLRQGQLS</sequence>
<accession>A0A6G1KAP3</accession>
<name>A0A6G1KAP3_9PLEO</name>
<dbReference type="EMBL" id="MU005769">
    <property type="protein sequence ID" value="KAF2709946.1"/>
    <property type="molecule type" value="Genomic_DNA"/>
</dbReference>
<keyword evidence="3" id="KW-1185">Reference proteome</keyword>
<gene>
    <name evidence="2" type="ORF">K504DRAFT_490195</name>
</gene>
<evidence type="ECO:0008006" key="4">
    <source>
        <dbReference type="Google" id="ProtNLM"/>
    </source>
</evidence>
<organism evidence="2 3">
    <name type="scientific">Pleomassaria siparia CBS 279.74</name>
    <dbReference type="NCBI Taxonomy" id="1314801"/>
    <lineage>
        <taxon>Eukaryota</taxon>
        <taxon>Fungi</taxon>
        <taxon>Dikarya</taxon>
        <taxon>Ascomycota</taxon>
        <taxon>Pezizomycotina</taxon>
        <taxon>Dothideomycetes</taxon>
        <taxon>Pleosporomycetidae</taxon>
        <taxon>Pleosporales</taxon>
        <taxon>Pleomassariaceae</taxon>
        <taxon>Pleomassaria</taxon>
    </lineage>
</organism>
<proteinExistence type="predicted"/>
<protein>
    <recommendedName>
        <fullName evidence="4">C2H2-type domain-containing protein</fullName>
    </recommendedName>
</protein>
<evidence type="ECO:0000256" key="1">
    <source>
        <dbReference type="SAM" id="MobiDB-lite"/>
    </source>
</evidence>
<dbReference type="Proteomes" id="UP000799428">
    <property type="component" value="Unassembled WGS sequence"/>
</dbReference>
<feature type="region of interest" description="Disordered" evidence="1">
    <location>
        <begin position="91"/>
        <end position="125"/>
    </location>
</feature>